<feature type="region of interest" description="Disordered" evidence="1">
    <location>
        <begin position="436"/>
        <end position="474"/>
    </location>
</feature>
<feature type="transmembrane region" description="Helical" evidence="2">
    <location>
        <begin position="20"/>
        <end position="38"/>
    </location>
</feature>
<keyword evidence="2" id="KW-1133">Transmembrane helix</keyword>
<keyword evidence="2" id="KW-0812">Transmembrane</keyword>
<gene>
    <name evidence="3" type="ORF">B0J11DRAFT_510437</name>
</gene>
<protein>
    <submittedName>
        <fullName evidence="3">Uncharacterized protein</fullName>
    </submittedName>
</protein>
<comment type="caution">
    <text evidence="3">The sequence shown here is derived from an EMBL/GenBank/DDBJ whole genome shotgun (WGS) entry which is preliminary data.</text>
</comment>
<reference evidence="3" key="1">
    <citation type="journal article" date="2021" name="Nat. Commun.">
        <title>Genetic determinants of endophytism in the Arabidopsis root mycobiome.</title>
        <authorList>
            <person name="Mesny F."/>
            <person name="Miyauchi S."/>
            <person name="Thiergart T."/>
            <person name="Pickel B."/>
            <person name="Atanasova L."/>
            <person name="Karlsson M."/>
            <person name="Huettel B."/>
            <person name="Barry K.W."/>
            <person name="Haridas S."/>
            <person name="Chen C."/>
            <person name="Bauer D."/>
            <person name="Andreopoulos W."/>
            <person name="Pangilinan J."/>
            <person name="LaButti K."/>
            <person name="Riley R."/>
            <person name="Lipzen A."/>
            <person name="Clum A."/>
            <person name="Drula E."/>
            <person name="Henrissat B."/>
            <person name="Kohler A."/>
            <person name="Grigoriev I.V."/>
            <person name="Martin F.M."/>
            <person name="Hacquard S."/>
        </authorList>
    </citation>
    <scope>NUCLEOTIDE SEQUENCE</scope>
    <source>
        <strain evidence="3">MPI-CAGE-CH-0243</strain>
    </source>
</reference>
<dbReference type="AlphaFoldDB" id="A0A9P9DBG7"/>
<evidence type="ECO:0000256" key="1">
    <source>
        <dbReference type="SAM" id="MobiDB-lite"/>
    </source>
</evidence>
<feature type="compositionally biased region" description="Low complexity" evidence="1">
    <location>
        <begin position="436"/>
        <end position="448"/>
    </location>
</feature>
<sequence length="809" mass="88513">MYTLTPVKFPPATTKVDDFFQALLFYLLLLTFFTMTFISTKPRDFSWADDDEDEFDLEAYKQAFAYTLSSTNSHSIAPVIIAAPPIDIPSVETTSVEHVAVTVEATVPVYAIAAAEPTSATNTVISVPSATTMQPRTFSWADDDEDDFDLEAYKRAFAHTIPSKSSLSVEPIPPAAPGHTIALAEPTSAHTITPVEPILPAKHLTTISTAAPTDTVDNVPSVVMSQSRIFSWADDDNEEFDIEVYKQSLGLPDVTAGPESPSSTPDSSEPIEDIWIELAESLGNNTTQYLEEMLVEDVKQPFQYIGHLTYLDEPCETLGPIEDIEDVNQPFEYTGHLTYLDEPTETLEPIEFEEIDYPRAPYCGRSYNIAARRLFEAEGNPARDDGRRATHRTEWRSFFPPQWRFTSFQPSKLAQVMVPEDFDPIPTSKVASAAKSSISSHSAVPSRSTTPSSLDFDQVEDPERERYAECEDDSQDDWKKELALQMLARASQDPHIPDIIDEEENIFVEEEISSAQEEDIVIVEEDSEPLTDTECMKYDQDGTANGAVTLPPTKLDNPQKGTLMVDASPEPKGTFTVNNSPERQATATEAVMSQVEKGTQEVTLSESPKGTATAAVESPIHTKGAAIGAVDSSPNNLESDSNIKTITSTKGTITEVVDPTVVNGTFIRVVEFASIHPASTGHSHQEIPSQSATSTNLSLYSGGPRLLYIPSSHAAVTGHPPSRTQQLSAVTVSLTLHNKPLGSPYKPSTAEELVTLPFTESCTLDNTRIESGGSNGKPRKSTVLRSVKELVRRPLTWGRALAGVWARST</sequence>
<dbReference type="Proteomes" id="UP000700596">
    <property type="component" value="Unassembled WGS sequence"/>
</dbReference>
<accession>A0A9P9DBG7</accession>
<proteinExistence type="predicted"/>
<name>A0A9P9DBG7_9PLEO</name>
<keyword evidence="2" id="KW-0472">Membrane</keyword>
<organism evidence="3 4">
    <name type="scientific">Dendryphion nanum</name>
    <dbReference type="NCBI Taxonomy" id="256645"/>
    <lineage>
        <taxon>Eukaryota</taxon>
        <taxon>Fungi</taxon>
        <taxon>Dikarya</taxon>
        <taxon>Ascomycota</taxon>
        <taxon>Pezizomycotina</taxon>
        <taxon>Dothideomycetes</taxon>
        <taxon>Pleosporomycetidae</taxon>
        <taxon>Pleosporales</taxon>
        <taxon>Torulaceae</taxon>
        <taxon>Dendryphion</taxon>
    </lineage>
</organism>
<keyword evidence="4" id="KW-1185">Reference proteome</keyword>
<evidence type="ECO:0000313" key="3">
    <source>
        <dbReference type="EMBL" id="KAH7116093.1"/>
    </source>
</evidence>
<evidence type="ECO:0000313" key="4">
    <source>
        <dbReference type="Proteomes" id="UP000700596"/>
    </source>
</evidence>
<dbReference type="EMBL" id="JAGMWT010000015">
    <property type="protein sequence ID" value="KAH7116093.1"/>
    <property type="molecule type" value="Genomic_DNA"/>
</dbReference>
<evidence type="ECO:0000256" key="2">
    <source>
        <dbReference type="SAM" id="Phobius"/>
    </source>
</evidence>